<dbReference type="InterPro" id="IPR013328">
    <property type="entry name" value="6PGD_dom2"/>
</dbReference>
<evidence type="ECO:0000256" key="11">
    <source>
        <dbReference type="PIRSR" id="PIRSR000105-1"/>
    </source>
</evidence>
<dbReference type="InterPro" id="IPR052242">
    <property type="entry name" value="Mito_3-hydroxyacyl-CoA_DH"/>
</dbReference>
<sequence>MNKLIGFTRSFSSSNSLNAVKTVTVIGGGLMGSGIAQVSAQAGQNVTLVDLNAETLQKALKSIENNLKRVAKKVHKDDVAKIDSFVKDSIARIKTSIKVEDGVNSDLIIEAIVEQLDVKQQLFNKLDELAPQYTILTSNTSSIPINAIGSGIKRKDRLGGLHFFNPVPVMRLIEVIKTDDMSEETHQTLMEWGKSVGKTCITCKDRPGFVVNRLLGPYSAEALRMYERGDATMEDIDIGMKLGAGYPMGPFELCDYTGLDTNKHVMRVLYEMTKEEVFRPVPLLDKMVAEGKLGVNINCLSGDASAKDIDVAMKLGAGIPMGPLELADFTGLDTKQAILDVMLQTTGDPVFKPIPLLDEMVKEGKYGRKTGEGIYNY</sequence>
<evidence type="ECO:0000313" key="15">
    <source>
        <dbReference type="Proteomes" id="UP001152562"/>
    </source>
</evidence>
<dbReference type="PIRSF" id="PIRSF000105">
    <property type="entry name" value="HCDH"/>
    <property type="match status" value="1"/>
</dbReference>
<dbReference type="EMBL" id="CALOZG010000010">
    <property type="protein sequence ID" value="CAH4030259.1"/>
    <property type="molecule type" value="Genomic_DNA"/>
</dbReference>
<feature type="site" description="Important for catalytic activity" evidence="11">
    <location>
        <position position="162"/>
    </location>
</feature>
<keyword evidence="15" id="KW-1185">Reference proteome</keyword>
<dbReference type="GO" id="GO:0070403">
    <property type="term" value="F:NAD+ binding"/>
    <property type="evidence" value="ECO:0007669"/>
    <property type="project" value="InterPro"/>
</dbReference>
<dbReference type="EC" id="1.1.1.35" evidence="4"/>
<keyword evidence="6" id="KW-0560">Oxidoreductase</keyword>
<evidence type="ECO:0000256" key="7">
    <source>
        <dbReference type="ARBA" id="ARBA00023027"/>
    </source>
</evidence>
<evidence type="ECO:0000256" key="3">
    <source>
        <dbReference type="ARBA" id="ARBA00009463"/>
    </source>
</evidence>
<evidence type="ECO:0000259" key="12">
    <source>
        <dbReference type="Pfam" id="PF00725"/>
    </source>
</evidence>
<dbReference type="GO" id="GO:0006635">
    <property type="term" value="P:fatty acid beta-oxidation"/>
    <property type="evidence" value="ECO:0007669"/>
    <property type="project" value="TreeGrafter"/>
</dbReference>
<reference evidence="14" key="1">
    <citation type="submission" date="2022-05" db="EMBL/GenBank/DDBJ databases">
        <authorList>
            <person name="Okamura Y."/>
        </authorList>
    </citation>
    <scope>NUCLEOTIDE SEQUENCE</scope>
</reference>
<evidence type="ECO:0000256" key="8">
    <source>
        <dbReference type="ARBA" id="ARBA00023098"/>
    </source>
</evidence>
<evidence type="ECO:0000256" key="4">
    <source>
        <dbReference type="ARBA" id="ARBA00013000"/>
    </source>
</evidence>
<comment type="caution">
    <text evidence="14">The sequence shown here is derived from an EMBL/GenBank/DDBJ whole genome shotgun (WGS) entry which is preliminary data.</text>
</comment>
<evidence type="ECO:0000256" key="10">
    <source>
        <dbReference type="ARBA" id="ARBA00049556"/>
    </source>
</evidence>
<dbReference type="InterPro" id="IPR036291">
    <property type="entry name" value="NAD(P)-bd_dom_sf"/>
</dbReference>
<evidence type="ECO:0000256" key="9">
    <source>
        <dbReference type="ARBA" id="ARBA00023128"/>
    </source>
</evidence>
<keyword evidence="8" id="KW-0443">Lipid metabolism</keyword>
<evidence type="ECO:0000256" key="2">
    <source>
        <dbReference type="ARBA" id="ARBA00005005"/>
    </source>
</evidence>
<evidence type="ECO:0000259" key="13">
    <source>
        <dbReference type="Pfam" id="PF02737"/>
    </source>
</evidence>
<dbReference type="InterPro" id="IPR022694">
    <property type="entry name" value="3-OHacyl-CoA_DH"/>
</dbReference>
<keyword evidence="9" id="KW-0496">Mitochondrion</keyword>
<feature type="domain" description="3-hydroxyacyl-CoA dehydrogenase C-terminal" evidence="12">
    <location>
        <begin position="208"/>
        <end position="295"/>
    </location>
</feature>
<accession>A0A9P0TD72</accession>
<dbReference type="Proteomes" id="UP001152562">
    <property type="component" value="Unassembled WGS sequence"/>
</dbReference>
<dbReference type="Pfam" id="PF00725">
    <property type="entry name" value="3HCDH"/>
    <property type="match status" value="2"/>
</dbReference>
<evidence type="ECO:0000256" key="5">
    <source>
        <dbReference type="ARBA" id="ARBA00022832"/>
    </source>
</evidence>
<dbReference type="PANTHER" id="PTHR43561:SF3">
    <property type="entry name" value="HYDROXYACYL-COENZYME A DEHYDROGENASE, MITOCHONDRIAL"/>
    <property type="match status" value="1"/>
</dbReference>
<dbReference type="FunFam" id="3.40.50.720:FF:000009">
    <property type="entry name" value="Fatty oxidation complex, alpha subunit"/>
    <property type="match status" value="1"/>
</dbReference>
<feature type="domain" description="3-hydroxyacyl-CoA dehydrogenase NAD binding" evidence="13">
    <location>
        <begin position="22"/>
        <end position="205"/>
    </location>
</feature>
<comment type="similarity">
    <text evidence="3">Belongs to the 3-hydroxyacyl-CoA dehydrogenase family.</text>
</comment>
<dbReference type="PANTHER" id="PTHR43561">
    <property type="match status" value="1"/>
</dbReference>
<dbReference type="GO" id="GO:0005759">
    <property type="term" value="C:mitochondrial matrix"/>
    <property type="evidence" value="ECO:0007669"/>
    <property type="project" value="UniProtKB-SubCell"/>
</dbReference>
<comment type="pathway">
    <text evidence="2">Lipid metabolism; fatty acid beta-oxidation.</text>
</comment>
<keyword evidence="5" id="KW-0276">Fatty acid metabolism</keyword>
<dbReference type="InterPro" id="IPR008927">
    <property type="entry name" value="6-PGluconate_DH-like_C_sf"/>
</dbReference>
<dbReference type="SUPFAM" id="SSF48179">
    <property type="entry name" value="6-phosphogluconate dehydrogenase C-terminal domain-like"/>
    <property type="match status" value="2"/>
</dbReference>
<dbReference type="PROSITE" id="PS00067">
    <property type="entry name" value="3HCDH"/>
    <property type="match status" value="1"/>
</dbReference>
<dbReference type="InterPro" id="IPR006176">
    <property type="entry name" value="3-OHacyl-CoA_DH_NAD-bd"/>
</dbReference>
<comment type="catalytic activity">
    <reaction evidence="10">
        <text>a (3S)-3-hydroxyacyl-CoA + NAD(+) = a 3-oxoacyl-CoA + NADH + H(+)</text>
        <dbReference type="Rhea" id="RHEA:22432"/>
        <dbReference type="ChEBI" id="CHEBI:15378"/>
        <dbReference type="ChEBI" id="CHEBI:57318"/>
        <dbReference type="ChEBI" id="CHEBI:57540"/>
        <dbReference type="ChEBI" id="CHEBI:57945"/>
        <dbReference type="ChEBI" id="CHEBI:90726"/>
        <dbReference type="EC" id="1.1.1.35"/>
    </reaction>
</comment>
<feature type="domain" description="3-hydroxyacyl-CoA dehydrogenase C-terminal" evidence="12">
    <location>
        <begin position="301"/>
        <end position="377"/>
    </location>
</feature>
<evidence type="ECO:0000313" key="14">
    <source>
        <dbReference type="EMBL" id="CAH4030259.1"/>
    </source>
</evidence>
<dbReference type="SUPFAM" id="SSF51735">
    <property type="entry name" value="NAD(P)-binding Rossmann-fold domains"/>
    <property type="match status" value="1"/>
</dbReference>
<protein>
    <recommendedName>
        <fullName evidence="4">3-hydroxyacyl-CoA dehydrogenase</fullName>
        <ecNumber evidence="4">1.1.1.35</ecNumber>
    </recommendedName>
</protein>
<dbReference type="AlphaFoldDB" id="A0A9P0TD72"/>
<proteinExistence type="inferred from homology"/>
<gene>
    <name evidence="14" type="ORF">PIBRA_LOCUS6926</name>
</gene>
<dbReference type="GO" id="GO:0003857">
    <property type="term" value="F:(3S)-3-hydroxyacyl-CoA dehydrogenase (NAD+) activity"/>
    <property type="evidence" value="ECO:0007669"/>
    <property type="project" value="UniProtKB-EC"/>
</dbReference>
<dbReference type="Pfam" id="PF02737">
    <property type="entry name" value="3HCDH_N"/>
    <property type="match status" value="1"/>
</dbReference>
<dbReference type="Gene3D" id="3.40.50.720">
    <property type="entry name" value="NAD(P)-binding Rossmann-like Domain"/>
    <property type="match status" value="1"/>
</dbReference>
<evidence type="ECO:0000256" key="1">
    <source>
        <dbReference type="ARBA" id="ARBA00004305"/>
    </source>
</evidence>
<comment type="subcellular location">
    <subcellularLocation>
        <location evidence="1">Mitochondrion matrix</location>
    </subcellularLocation>
</comment>
<evidence type="ECO:0000256" key="6">
    <source>
        <dbReference type="ARBA" id="ARBA00023002"/>
    </source>
</evidence>
<name>A0A9P0TD72_PIEBR</name>
<dbReference type="Gene3D" id="1.10.1040.10">
    <property type="entry name" value="N-(1-d-carboxylethyl)-l-norvaline Dehydrogenase, domain 2"/>
    <property type="match status" value="2"/>
</dbReference>
<dbReference type="InterPro" id="IPR006108">
    <property type="entry name" value="3HC_DH_C"/>
</dbReference>
<keyword evidence="7" id="KW-0520">NAD</keyword>
<organism evidence="14 15">
    <name type="scientific">Pieris brassicae</name>
    <name type="common">White butterfly</name>
    <name type="synonym">Large white butterfly</name>
    <dbReference type="NCBI Taxonomy" id="7116"/>
    <lineage>
        <taxon>Eukaryota</taxon>
        <taxon>Metazoa</taxon>
        <taxon>Ecdysozoa</taxon>
        <taxon>Arthropoda</taxon>
        <taxon>Hexapoda</taxon>
        <taxon>Insecta</taxon>
        <taxon>Pterygota</taxon>
        <taxon>Neoptera</taxon>
        <taxon>Endopterygota</taxon>
        <taxon>Lepidoptera</taxon>
        <taxon>Glossata</taxon>
        <taxon>Ditrysia</taxon>
        <taxon>Papilionoidea</taxon>
        <taxon>Pieridae</taxon>
        <taxon>Pierinae</taxon>
        <taxon>Pieris</taxon>
    </lineage>
</organism>
<dbReference type="InterPro" id="IPR006180">
    <property type="entry name" value="3-OHacyl-CoA_DH_CS"/>
</dbReference>